<name>A0ABR3YNR8_9PEZI</name>
<feature type="compositionally biased region" description="Low complexity" evidence="1">
    <location>
        <begin position="285"/>
        <end position="294"/>
    </location>
</feature>
<protein>
    <submittedName>
        <fullName evidence="2">Uncharacterized protein</fullName>
    </submittedName>
</protein>
<gene>
    <name evidence="2" type="ORF">Cpir12675_005736</name>
</gene>
<comment type="caution">
    <text evidence="2">The sequence shown here is derived from an EMBL/GenBank/DDBJ whole genome shotgun (WGS) entry which is preliminary data.</text>
</comment>
<evidence type="ECO:0000313" key="2">
    <source>
        <dbReference type="EMBL" id="KAL1889543.1"/>
    </source>
</evidence>
<dbReference type="EMBL" id="JAWDJO010000212">
    <property type="protein sequence ID" value="KAL1889543.1"/>
    <property type="molecule type" value="Genomic_DNA"/>
</dbReference>
<feature type="region of interest" description="Disordered" evidence="1">
    <location>
        <begin position="1"/>
        <end position="38"/>
    </location>
</feature>
<feature type="region of interest" description="Disordered" evidence="1">
    <location>
        <begin position="135"/>
        <end position="193"/>
    </location>
</feature>
<feature type="region of interest" description="Disordered" evidence="1">
    <location>
        <begin position="285"/>
        <end position="357"/>
    </location>
</feature>
<feature type="region of interest" description="Disordered" evidence="1">
    <location>
        <begin position="213"/>
        <end position="234"/>
    </location>
</feature>
<feature type="compositionally biased region" description="Low complexity" evidence="1">
    <location>
        <begin position="83"/>
        <end position="108"/>
    </location>
</feature>
<dbReference type="Proteomes" id="UP001583280">
    <property type="component" value="Unassembled WGS sequence"/>
</dbReference>
<feature type="compositionally biased region" description="Polar residues" evidence="1">
    <location>
        <begin position="65"/>
        <end position="76"/>
    </location>
</feature>
<evidence type="ECO:0000313" key="3">
    <source>
        <dbReference type="Proteomes" id="UP001583280"/>
    </source>
</evidence>
<feature type="compositionally biased region" description="Low complexity" evidence="1">
    <location>
        <begin position="136"/>
        <end position="156"/>
    </location>
</feature>
<feature type="region of interest" description="Disordered" evidence="1">
    <location>
        <begin position="61"/>
        <end position="114"/>
    </location>
</feature>
<proteinExistence type="predicted"/>
<sequence>MEGREFLGEGFKPSMSTSQPEPPLVVGVRQSQSAQSVRAYENYSPNNINTITFELYNDAADCSPDSANSLSPNFYTSERHISPTRSSTNTGSTRSTQRPSSSRSRSPSYAAIPNISGSAATQGLNCVGVGQPSPPVSAISPSAPCSNDDTASTTSSSRRRRNAIDSTNPRVNPFFDPRNLPAVQPATPSLPRSAIIAAQTGPARFRADPRRLEKPPFQQPFNAQHSPSKKRPSYESLHLQLPYGADFSSLTPPFCSESSDSHDDDIVPFPEYDDTAALAALSFSSAFPPSTSSDADPRSLPSISQDTLSALPQPTTRPRSRHNSPASASTPPRRARAGTRDTGSPLRPLSLERPRFG</sequence>
<accession>A0ABR3YNR8</accession>
<evidence type="ECO:0000256" key="1">
    <source>
        <dbReference type="SAM" id="MobiDB-lite"/>
    </source>
</evidence>
<keyword evidence="3" id="KW-1185">Reference proteome</keyword>
<reference evidence="2 3" key="1">
    <citation type="journal article" date="2024" name="IMA Fungus">
        <title>IMA Genome - F19 : A genome assembly and annotation guide to empower mycologists, including annotated draft genome sequences of Ceratocystis pirilliformis, Diaporthe australafricana, Fusarium ophioides, Paecilomyces lecythidis, and Sporothrix stenoceras.</title>
        <authorList>
            <person name="Aylward J."/>
            <person name="Wilson A.M."/>
            <person name="Visagie C.M."/>
            <person name="Spraker J."/>
            <person name="Barnes I."/>
            <person name="Buitendag C."/>
            <person name="Ceriani C."/>
            <person name="Del Mar Angel L."/>
            <person name="du Plessis D."/>
            <person name="Fuchs T."/>
            <person name="Gasser K."/>
            <person name="Kramer D."/>
            <person name="Li W."/>
            <person name="Munsamy K."/>
            <person name="Piso A."/>
            <person name="Price J.L."/>
            <person name="Sonnekus B."/>
            <person name="Thomas C."/>
            <person name="van der Nest A."/>
            <person name="van Dijk A."/>
            <person name="van Heerden A."/>
            <person name="van Vuuren N."/>
            <person name="Yilmaz N."/>
            <person name="Duong T.A."/>
            <person name="van der Merwe N.A."/>
            <person name="Wingfield M.J."/>
            <person name="Wingfield B.D."/>
        </authorList>
    </citation>
    <scope>NUCLEOTIDE SEQUENCE [LARGE SCALE GENOMIC DNA]</scope>
    <source>
        <strain evidence="2 3">CMW 12675</strain>
    </source>
</reference>
<organism evidence="2 3">
    <name type="scientific">Ceratocystis pirilliformis</name>
    <dbReference type="NCBI Taxonomy" id="259994"/>
    <lineage>
        <taxon>Eukaryota</taxon>
        <taxon>Fungi</taxon>
        <taxon>Dikarya</taxon>
        <taxon>Ascomycota</taxon>
        <taxon>Pezizomycotina</taxon>
        <taxon>Sordariomycetes</taxon>
        <taxon>Hypocreomycetidae</taxon>
        <taxon>Microascales</taxon>
        <taxon>Ceratocystidaceae</taxon>
        <taxon>Ceratocystis</taxon>
    </lineage>
</organism>
<feature type="compositionally biased region" description="Polar residues" evidence="1">
    <location>
        <begin position="301"/>
        <end position="317"/>
    </location>
</feature>